<dbReference type="RefSeq" id="WP_007693733.1">
    <property type="nucleotide sequence ID" value="NZ_AJRK01000414.1"/>
</dbReference>
<dbReference type="Pfam" id="PF26437">
    <property type="entry name" value="PDDEXK_18"/>
    <property type="match status" value="1"/>
</dbReference>
<sequence length="202" mass="22910">MNEDDITNALIRHHKRSERAARSRGERDIETKLYPEEHYNHYGDRGVVDLYQTTGTSSGHLYEVKSESAVRHATGANEIVRQFNRMRGHFYPGTDHPVPDEVHFELCFVPTALTARHLVENAEMYAQCVANDVSRLDGVERVVANVCFRLPDPETIRPVVAFTSTSRFHGITNESFPAYAAEANPAVYERIRSSLARRSPPE</sequence>
<dbReference type="InterPro" id="IPR058984">
    <property type="entry name" value="PDDEXK-like_halobact"/>
</dbReference>
<dbReference type="OrthoDB" id="211127at2157"/>
<dbReference type="eggNOG" id="arCOG10641">
    <property type="taxonomic scope" value="Archaea"/>
</dbReference>
<gene>
    <name evidence="1" type="ORF">C447_10770</name>
</gene>
<proteinExistence type="predicted"/>
<reference evidence="1 2" key="1">
    <citation type="journal article" date="2014" name="PLoS Genet.">
        <title>Phylogenetically driven sequencing of extremely halophilic archaea reveals strategies for static and dynamic osmo-response.</title>
        <authorList>
            <person name="Becker E.A."/>
            <person name="Seitzer P.M."/>
            <person name="Tritt A."/>
            <person name="Larsen D."/>
            <person name="Krusor M."/>
            <person name="Yao A.I."/>
            <person name="Wu D."/>
            <person name="Madern D."/>
            <person name="Eisen J.A."/>
            <person name="Darling A.E."/>
            <person name="Facciotti M.T."/>
        </authorList>
    </citation>
    <scope>NUCLEOTIDE SEQUENCE [LARGE SCALE GENOMIC DNA]</scope>
    <source>
        <strain evidence="1 2">100A6</strain>
    </source>
</reference>
<protein>
    <submittedName>
        <fullName evidence="1">Uncharacterized protein</fullName>
    </submittedName>
</protein>
<comment type="caution">
    <text evidence="1">The sequence shown here is derived from an EMBL/GenBank/DDBJ whole genome shotgun (WGS) entry which is preliminary data.</text>
</comment>
<dbReference type="PATRIC" id="fig|1132509.6.peg.2434"/>
<dbReference type="Proteomes" id="UP000011566">
    <property type="component" value="Unassembled WGS sequence"/>
</dbReference>
<name>M0LXL5_9EURY</name>
<keyword evidence="2" id="KW-1185">Reference proteome</keyword>
<dbReference type="EMBL" id="AOMB01000032">
    <property type="protein sequence ID" value="EMA37913.1"/>
    <property type="molecule type" value="Genomic_DNA"/>
</dbReference>
<dbReference type="AlphaFoldDB" id="M0LXL5"/>
<organism evidence="1 2">
    <name type="scientific">Halococcus hamelinensis 100A6</name>
    <dbReference type="NCBI Taxonomy" id="1132509"/>
    <lineage>
        <taxon>Archaea</taxon>
        <taxon>Methanobacteriati</taxon>
        <taxon>Methanobacteriota</taxon>
        <taxon>Stenosarchaea group</taxon>
        <taxon>Halobacteria</taxon>
        <taxon>Halobacteriales</taxon>
        <taxon>Halococcaceae</taxon>
        <taxon>Halococcus</taxon>
    </lineage>
</organism>
<evidence type="ECO:0000313" key="1">
    <source>
        <dbReference type="EMBL" id="EMA37913.1"/>
    </source>
</evidence>
<evidence type="ECO:0000313" key="2">
    <source>
        <dbReference type="Proteomes" id="UP000011566"/>
    </source>
</evidence>
<accession>M0LXL5</accession>